<dbReference type="InterPro" id="IPR025342">
    <property type="entry name" value="DUF4248"/>
</dbReference>
<evidence type="ECO:0000313" key="1">
    <source>
        <dbReference type="EMBL" id="EXY73859.1"/>
    </source>
</evidence>
<organism evidence="1 2">
    <name type="scientific">Bacteroides fragilis str. 3988T(B)14</name>
    <dbReference type="NCBI Taxonomy" id="1339315"/>
    <lineage>
        <taxon>Bacteria</taxon>
        <taxon>Pseudomonadati</taxon>
        <taxon>Bacteroidota</taxon>
        <taxon>Bacteroidia</taxon>
        <taxon>Bacteroidales</taxon>
        <taxon>Bacteroidaceae</taxon>
        <taxon>Bacteroides</taxon>
    </lineage>
</organism>
<dbReference type="Pfam" id="PF14053">
    <property type="entry name" value="DUF4248"/>
    <property type="match status" value="1"/>
</dbReference>
<dbReference type="GeneID" id="60367166"/>
<dbReference type="EMBL" id="JGCY01000337">
    <property type="protein sequence ID" value="EXY73859.1"/>
    <property type="molecule type" value="Genomic_DNA"/>
</dbReference>
<dbReference type="PATRIC" id="fig|1339315.3.peg.3072"/>
<dbReference type="Proteomes" id="UP000020529">
    <property type="component" value="Unassembled WGS sequence"/>
</dbReference>
<reference evidence="1 2" key="1">
    <citation type="submission" date="2014-02" db="EMBL/GenBank/DDBJ databases">
        <authorList>
            <person name="Sears C."/>
            <person name="Carroll K."/>
            <person name="Sack B.R."/>
            <person name="Qadri F."/>
            <person name="Myers L.L."/>
            <person name="Chung G.-T."/>
            <person name="Escheverria P."/>
            <person name="Fraser C.M."/>
            <person name="Sadzewicz L."/>
            <person name="Shefchek K.A."/>
            <person name="Tallon L."/>
            <person name="Das S.P."/>
            <person name="Daugherty S."/>
            <person name="Mongodin E.F."/>
        </authorList>
    </citation>
    <scope>NUCLEOTIDE SEQUENCE [LARGE SCALE GENOMIC DNA]</scope>
    <source>
        <strain evidence="2">3988T(B)14</strain>
    </source>
</reference>
<dbReference type="AlphaFoldDB" id="A0A015SNR1"/>
<proteinExistence type="predicted"/>
<evidence type="ECO:0008006" key="3">
    <source>
        <dbReference type="Google" id="ProtNLM"/>
    </source>
</evidence>
<gene>
    <name evidence="1" type="ORF">M124_2366</name>
</gene>
<comment type="caution">
    <text evidence="1">The sequence shown here is derived from an EMBL/GenBank/DDBJ whole genome shotgun (WGS) entry which is preliminary data.</text>
</comment>
<accession>A0A015SNR1</accession>
<protein>
    <recommendedName>
        <fullName evidence="3">DUF4248 domain-containing protein</fullName>
    </recommendedName>
</protein>
<evidence type="ECO:0000313" key="2">
    <source>
        <dbReference type="Proteomes" id="UP000020529"/>
    </source>
</evidence>
<dbReference type="RefSeq" id="WP_005798527.1">
    <property type="nucleotide sequence ID" value="NZ_JGCY01000337.1"/>
</dbReference>
<name>A0A015SNR1_BACFG</name>
<sequence>MNQRKEEDTTEADFIIRSYTKAELAQLYCPGLDPVLALQKLYRWMRKNTALTQALSDVNYNKYRHSFLKREVRLIVYYLGEP</sequence>